<dbReference type="Proteomes" id="UP000813462">
    <property type="component" value="Unassembled WGS sequence"/>
</dbReference>
<sequence length="136" mass="14739">MAIDLPENYGPYIDNIDEQNPQANELGAKPEASGEGKLLDYASDMASALLEFMTKEKPYSSDKEGPLLEDIVTEIEGMEASSLFLTAVGLVVGCVGSIIIATIVEVLVDWVFLSRGKEKDITINHSMPYILCSSHA</sequence>
<keyword evidence="1" id="KW-0472">Membrane</keyword>
<accession>A0A978UI12</accession>
<feature type="transmembrane region" description="Helical" evidence="1">
    <location>
        <begin position="83"/>
        <end position="108"/>
    </location>
</feature>
<protein>
    <submittedName>
        <fullName evidence="2">Uncharacterized protein</fullName>
    </submittedName>
</protein>
<dbReference type="AlphaFoldDB" id="A0A978UI12"/>
<evidence type="ECO:0000313" key="3">
    <source>
        <dbReference type="Proteomes" id="UP000813462"/>
    </source>
</evidence>
<keyword evidence="1" id="KW-0812">Transmembrane</keyword>
<comment type="caution">
    <text evidence="2">The sequence shown here is derived from an EMBL/GenBank/DDBJ whole genome shotgun (WGS) entry which is preliminary data.</text>
</comment>
<name>A0A978UI12_ZIZJJ</name>
<dbReference type="EMBL" id="JAEACU010000011">
    <property type="protein sequence ID" value="KAH7514443.1"/>
    <property type="molecule type" value="Genomic_DNA"/>
</dbReference>
<keyword evidence="1" id="KW-1133">Transmembrane helix</keyword>
<evidence type="ECO:0000256" key="1">
    <source>
        <dbReference type="SAM" id="Phobius"/>
    </source>
</evidence>
<gene>
    <name evidence="2" type="ORF">FEM48_Zijuj11G0090100</name>
</gene>
<reference evidence="2" key="1">
    <citation type="journal article" date="2021" name="Front. Plant Sci.">
        <title>Chromosome-Scale Genome Assembly for Chinese Sour Jujube and Insights Into Its Genome Evolution and Domestication Signature.</title>
        <authorList>
            <person name="Shen L.-Y."/>
            <person name="Luo H."/>
            <person name="Wang X.-L."/>
            <person name="Wang X.-M."/>
            <person name="Qiu X.-J."/>
            <person name="Liu H."/>
            <person name="Zhou S.-S."/>
            <person name="Jia K.-H."/>
            <person name="Nie S."/>
            <person name="Bao Y.-T."/>
            <person name="Zhang R.-G."/>
            <person name="Yun Q.-Z."/>
            <person name="Chai Y.-H."/>
            <person name="Lu J.-Y."/>
            <person name="Li Y."/>
            <person name="Zhao S.-W."/>
            <person name="Mao J.-F."/>
            <person name="Jia S.-G."/>
            <person name="Mao Y.-M."/>
        </authorList>
    </citation>
    <scope>NUCLEOTIDE SEQUENCE</scope>
    <source>
        <strain evidence="2">AT0</strain>
        <tissue evidence="2">Leaf</tissue>
    </source>
</reference>
<evidence type="ECO:0000313" key="2">
    <source>
        <dbReference type="EMBL" id="KAH7514443.1"/>
    </source>
</evidence>
<organism evidence="2 3">
    <name type="scientific">Ziziphus jujuba var. spinosa</name>
    <dbReference type="NCBI Taxonomy" id="714518"/>
    <lineage>
        <taxon>Eukaryota</taxon>
        <taxon>Viridiplantae</taxon>
        <taxon>Streptophyta</taxon>
        <taxon>Embryophyta</taxon>
        <taxon>Tracheophyta</taxon>
        <taxon>Spermatophyta</taxon>
        <taxon>Magnoliopsida</taxon>
        <taxon>eudicotyledons</taxon>
        <taxon>Gunneridae</taxon>
        <taxon>Pentapetalae</taxon>
        <taxon>rosids</taxon>
        <taxon>fabids</taxon>
        <taxon>Rosales</taxon>
        <taxon>Rhamnaceae</taxon>
        <taxon>Paliureae</taxon>
        <taxon>Ziziphus</taxon>
    </lineage>
</organism>
<proteinExistence type="predicted"/>